<accession>A0A194WXB0</accession>
<name>A0A194WXB0_MOLSC</name>
<dbReference type="GeneID" id="28830134"/>
<reference evidence="1 2" key="1">
    <citation type="submission" date="2015-10" db="EMBL/GenBank/DDBJ databases">
        <title>Full genome of DAOMC 229536 Phialocephala scopiformis, a fungal endophyte of spruce producing the potent anti-insectan compound rugulosin.</title>
        <authorList>
            <consortium name="DOE Joint Genome Institute"/>
            <person name="Walker A.K."/>
            <person name="Frasz S.L."/>
            <person name="Seifert K.A."/>
            <person name="Miller J.D."/>
            <person name="Mondo S.J."/>
            <person name="Labutti K."/>
            <person name="Lipzen A."/>
            <person name="Dockter R."/>
            <person name="Kennedy M."/>
            <person name="Grigoriev I.V."/>
            <person name="Spatafora J.W."/>
        </authorList>
    </citation>
    <scope>NUCLEOTIDE SEQUENCE [LARGE SCALE GENOMIC DNA]</scope>
    <source>
        <strain evidence="1 2">CBS 120377</strain>
    </source>
</reference>
<dbReference type="EMBL" id="KQ947425">
    <property type="protein sequence ID" value="KUJ12227.1"/>
    <property type="molecule type" value="Genomic_DNA"/>
</dbReference>
<gene>
    <name evidence="1" type="ORF">LY89DRAFT_738843</name>
</gene>
<dbReference type="Proteomes" id="UP000070700">
    <property type="component" value="Unassembled WGS sequence"/>
</dbReference>
<evidence type="ECO:0000313" key="2">
    <source>
        <dbReference type="Proteomes" id="UP000070700"/>
    </source>
</evidence>
<evidence type="ECO:0000313" key="1">
    <source>
        <dbReference type="EMBL" id="KUJ12227.1"/>
    </source>
</evidence>
<keyword evidence="2" id="KW-1185">Reference proteome</keyword>
<protein>
    <submittedName>
        <fullName evidence="1">Uncharacterized protein</fullName>
    </submittedName>
</protein>
<dbReference type="OrthoDB" id="5325862at2759"/>
<dbReference type="InParanoid" id="A0A194WXB0"/>
<dbReference type="AlphaFoldDB" id="A0A194WXB0"/>
<proteinExistence type="predicted"/>
<dbReference type="STRING" id="149040.A0A194WXB0"/>
<organism evidence="1 2">
    <name type="scientific">Mollisia scopiformis</name>
    <name type="common">Conifer needle endophyte fungus</name>
    <name type="synonym">Phialocephala scopiformis</name>
    <dbReference type="NCBI Taxonomy" id="149040"/>
    <lineage>
        <taxon>Eukaryota</taxon>
        <taxon>Fungi</taxon>
        <taxon>Dikarya</taxon>
        <taxon>Ascomycota</taxon>
        <taxon>Pezizomycotina</taxon>
        <taxon>Leotiomycetes</taxon>
        <taxon>Helotiales</taxon>
        <taxon>Mollisiaceae</taxon>
        <taxon>Mollisia</taxon>
    </lineage>
</organism>
<sequence length="293" mass="32066">MAFGNSIFKYTSSLFSTNTTTTLPDYDSPPDYSSIDTTTKDVSFLKSQALEQSFIPTSILQIQAQGKVAYASIGSPAKELETPIIDPNNANIGPKYTSIRAQKNSGNCVLVQGGKHGQEGVQVASTTYKWGPGKPPVIRISKTLQPVEEKEVQGFSNHETDEFELHSKSMFKRTVFFDSQRWGHFEWRYADRKERAIADTSGNKSINNLLVLEKVVGNGHMEQRIKVAQLVRGEGTRTPGTSKNSAGNGGQLEMCLEGSDGPLIDDVTVVVSCLVMLKKEIDNLRGAEIAVVC</sequence>
<dbReference type="KEGG" id="psco:LY89DRAFT_738843"/>
<dbReference type="RefSeq" id="XP_018066582.1">
    <property type="nucleotide sequence ID" value="XM_018220408.1"/>
</dbReference>